<dbReference type="GO" id="GO:0003688">
    <property type="term" value="F:DNA replication origin binding"/>
    <property type="evidence" value="ECO:0007669"/>
    <property type="project" value="UniProtKB-UniRule"/>
</dbReference>
<comment type="domain">
    <text evidence="8">Domain I is involved in oligomerization and binding regulators, domain II is flexibile and of varying length in different bacteria, domain III forms the AAA+ region, while domain IV binds dsDNA.</text>
</comment>
<feature type="region of interest" description="Domain I, interacts with DnaA modulators" evidence="8">
    <location>
        <begin position="1"/>
        <end position="106"/>
    </location>
</feature>
<sequence>METKGETTTLGGINDFSVGAGELDELWIAALGEIEIQVSKPNFITWFKNSHLLIKEGNGATISLPNNFAKEWIENKYCKVVLGALRALDETITKVDFVVAGGKEAVAQKKRTMNQSPAMSVAQTEFPEFKIDPETNLNPKYTLASFIVGKSNELPYAAASAVVEDVGSKYNPLFIYGGVGLGKTHLMQAVGNEIKERYQGRIKVRYVSSEKFTNDVVWGIRNKRMESLKEKYRNVDVLIIDDIQFVIGKTSTEEEFFHTFNALYENNKQIIISSDKPPKFMPHLAERLRSRFEGGMMADIDYPDYELRFSIIKAKLADRQAQLTEEVVQFVATKLNKNFREIEGALNRILFFQKTKGAVITPKMASEIIDELVQAPSKNISPNEVLRAVADSFEVSIAELESASRKRELVHPRQIAMFLLREMLDLSYPNIGEKLGNRDHTTALYAYEKIAKEAQKNQALSQKIMAIRELISGE</sequence>
<name>A0A2H0UN88_9BACT</name>
<evidence type="ECO:0000259" key="13">
    <source>
        <dbReference type="SMART" id="SM00760"/>
    </source>
</evidence>
<evidence type="ECO:0000256" key="7">
    <source>
        <dbReference type="ARBA" id="ARBA00023125"/>
    </source>
</evidence>
<evidence type="ECO:0000256" key="4">
    <source>
        <dbReference type="ARBA" id="ARBA00022741"/>
    </source>
</evidence>
<dbReference type="InterPro" id="IPR020591">
    <property type="entry name" value="Chromosome_initiator_DnaA-like"/>
</dbReference>
<dbReference type="GO" id="GO:0005524">
    <property type="term" value="F:ATP binding"/>
    <property type="evidence" value="ECO:0007669"/>
    <property type="project" value="UniProtKB-UniRule"/>
</dbReference>
<dbReference type="InterPro" id="IPR013317">
    <property type="entry name" value="DnaA_dom"/>
</dbReference>
<keyword evidence="4 8" id="KW-0547">Nucleotide-binding</keyword>
<protein>
    <recommendedName>
        <fullName evidence="8 9">Chromosomal replication initiator protein DnaA</fullName>
    </recommendedName>
</protein>
<dbReference type="Gene3D" id="3.40.50.300">
    <property type="entry name" value="P-loop containing nucleotide triphosphate hydrolases"/>
    <property type="match status" value="1"/>
</dbReference>
<comment type="caution">
    <text evidence="14">The sequence shown here is derived from an EMBL/GenBank/DDBJ whole genome shotgun (WGS) entry which is preliminary data.</text>
</comment>
<dbReference type="Gene3D" id="1.10.8.60">
    <property type="match status" value="1"/>
</dbReference>
<dbReference type="InterPro" id="IPR010921">
    <property type="entry name" value="Trp_repressor/repl_initiator"/>
</dbReference>
<feature type="domain" description="Chromosomal replication initiator DnaA C-terminal" evidence="13">
    <location>
        <begin position="381"/>
        <end position="450"/>
    </location>
</feature>
<dbReference type="CDD" id="cd06571">
    <property type="entry name" value="Bac_DnaA_C"/>
    <property type="match status" value="1"/>
</dbReference>
<dbReference type="AlphaFoldDB" id="A0A2H0UN88"/>
<dbReference type="GO" id="GO:0005886">
    <property type="term" value="C:plasma membrane"/>
    <property type="evidence" value="ECO:0007669"/>
    <property type="project" value="TreeGrafter"/>
</dbReference>
<dbReference type="PANTHER" id="PTHR30050">
    <property type="entry name" value="CHROMOSOMAL REPLICATION INITIATOR PROTEIN DNAA"/>
    <property type="match status" value="1"/>
</dbReference>
<dbReference type="Proteomes" id="UP000230903">
    <property type="component" value="Unassembled WGS sequence"/>
</dbReference>
<dbReference type="Gene3D" id="3.30.300.180">
    <property type="match status" value="1"/>
</dbReference>
<evidence type="ECO:0000256" key="5">
    <source>
        <dbReference type="ARBA" id="ARBA00022840"/>
    </source>
</evidence>
<dbReference type="FunFam" id="3.40.50.300:FF:000668">
    <property type="entry name" value="Chromosomal replication initiator protein DnaA"/>
    <property type="match status" value="1"/>
</dbReference>
<dbReference type="GO" id="GO:0006270">
    <property type="term" value="P:DNA replication initiation"/>
    <property type="evidence" value="ECO:0007669"/>
    <property type="project" value="UniProtKB-UniRule"/>
</dbReference>
<keyword evidence="2 8" id="KW-0963">Cytoplasm</keyword>
<dbReference type="InterPro" id="IPR003593">
    <property type="entry name" value="AAA+_ATPase"/>
</dbReference>
<evidence type="ECO:0000256" key="3">
    <source>
        <dbReference type="ARBA" id="ARBA00022705"/>
    </source>
</evidence>
<dbReference type="SMART" id="SM00382">
    <property type="entry name" value="AAA"/>
    <property type="match status" value="1"/>
</dbReference>
<evidence type="ECO:0000313" key="14">
    <source>
        <dbReference type="EMBL" id="PIR87860.1"/>
    </source>
</evidence>
<evidence type="ECO:0000256" key="9">
    <source>
        <dbReference type="NCBIfam" id="TIGR00362"/>
    </source>
</evidence>
<dbReference type="SMART" id="SM00760">
    <property type="entry name" value="Bac_DnaA_C"/>
    <property type="match status" value="1"/>
</dbReference>
<dbReference type="InterPro" id="IPR038454">
    <property type="entry name" value="DnaA_N_sf"/>
</dbReference>
<dbReference type="Pfam" id="PF11638">
    <property type="entry name" value="DnaA_N"/>
    <property type="match status" value="1"/>
</dbReference>
<feature type="binding site" evidence="8">
    <location>
        <position position="182"/>
    </location>
    <ligand>
        <name>ATP</name>
        <dbReference type="ChEBI" id="CHEBI:30616"/>
    </ligand>
</feature>
<comment type="subcellular location">
    <subcellularLocation>
        <location evidence="8">Cytoplasm</location>
    </subcellularLocation>
</comment>
<keyword evidence="7 8" id="KW-0238">DNA-binding</keyword>
<dbReference type="InterPro" id="IPR013159">
    <property type="entry name" value="DnaA_C"/>
</dbReference>
<evidence type="ECO:0000313" key="15">
    <source>
        <dbReference type="Proteomes" id="UP000230903"/>
    </source>
</evidence>
<keyword evidence="3 8" id="KW-0235">DNA replication</keyword>
<feature type="binding site" evidence="8">
    <location>
        <position position="184"/>
    </location>
    <ligand>
        <name>ATP</name>
        <dbReference type="ChEBI" id="CHEBI:30616"/>
    </ligand>
</feature>
<evidence type="ECO:0000256" key="11">
    <source>
        <dbReference type="RuleBase" id="RU004227"/>
    </source>
</evidence>
<dbReference type="GO" id="GO:0005737">
    <property type="term" value="C:cytoplasm"/>
    <property type="evidence" value="ECO:0007669"/>
    <property type="project" value="UniProtKB-SubCell"/>
</dbReference>
<evidence type="ECO:0000256" key="10">
    <source>
        <dbReference type="RuleBase" id="RU000577"/>
    </source>
</evidence>
<keyword evidence="6 8" id="KW-0446">Lipid-binding</keyword>
<organism evidence="14 15">
    <name type="scientific">Candidatus Harrisonbacteria bacterium CG10_big_fil_rev_8_21_14_0_10_45_28</name>
    <dbReference type="NCBI Taxonomy" id="1974586"/>
    <lineage>
        <taxon>Bacteria</taxon>
        <taxon>Candidatus Harrisoniibacteriota</taxon>
    </lineage>
</organism>
<dbReference type="SUPFAM" id="SSF52540">
    <property type="entry name" value="P-loop containing nucleoside triphosphate hydrolases"/>
    <property type="match status" value="1"/>
</dbReference>
<dbReference type="SUPFAM" id="SSF48295">
    <property type="entry name" value="TrpR-like"/>
    <property type="match status" value="1"/>
</dbReference>
<dbReference type="Pfam" id="PF00308">
    <property type="entry name" value="Bac_DnaA"/>
    <property type="match status" value="1"/>
</dbReference>
<dbReference type="PRINTS" id="PR00051">
    <property type="entry name" value="DNAA"/>
</dbReference>
<feature type="domain" description="AAA+ ATPase" evidence="12">
    <location>
        <begin position="169"/>
        <end position="301"/>
    </location>
</feature>
<dbReference type="InterPro" id="IPR001957">
    <property type="entry name" value="Chromosome_initiator_DnaA"/>
</dbReference>
<dbReference type="EMBL" id="PFBC01000037">
    <property type="protein sequence ID" value="PIR87860.1"/>
    <property type="molecule type" value="Genomic_DNA"/>
</dbReference>
<comment type="similarity">
    <text evidence="1 8 11">Belongs to the DnaA family.</text>
</comment>
<dbReference type="GO" id="GO:0006275">
    <property type="term" value="P:regulation of DNA replication"/>
    <property type="evidence" value="ECO:0007669"/>
    <property type="project" value="UniProtKB-UniRule"/>
</dbReference>
<dbReference type="Gene3D" id="1.10.1750.10">
    <property type="match status" value="1"/>
</dbReference>
<reference evidence="15" key="1">
    <citation type="submission" date="2017-09" db="EMBL/GenBank/DDBJ databases">
        <title>Depth-based differentiation of microbial function through sediment-hosted aquifers and enrichment of novel symbionts in the deep terrestrial subsurface.</title>
        <authorList>
            <person name="Probst A.J."/>
            <person name="Ladd B."/>
            <person name="Jarett J.K."/>
            <person name="Geller-Mcgrath D.E."/>
            <person name="Sieber C.M.K."/>
            <person name="Emerson J.B."/>
            <person name="Anantharaman K."/>
            <person name="Thomas B.C."/>
            <person name="Malmstrom R."/>
            <person name="Stieglmeier M."/>
            <person name="Klingl A."/>
            <person name="Woyke T."/>
            <person name="Ryan C.M."/>
            <person name="Banfield J.F."/>
        </authorList>
    </citation>
    <scope>NUCLEOTIDE SEQUENCE [LARGE SCALE GENOMIC DNA]</scope>
</reference>
<accession>A0A2H0UN88</accession>
<dbReference type="PANTHER" id="PTHR30050:SF2">
    <property type="entry name" value="CHROMOSOMAL REPLICATION INITIATOR PROTEIN DNAA"/>
    <property type="match status" value="1"/>
</dbReference>
<gene>
    <name evidence="8 14" type="primary">dnaA</name>
    <name evidence="14" type="ORF">COU10_02365</name>
</gene>
<evidence type="ECO:0000256" key="1">
    <source>
        <dbReference type="ARBA" id="ARBA00006583"/>
    </source>
</evidence>
<dbReference type="InterPro" id="IPR024633">
    <property type="entry name" value="DnaA_N_dom"/>
</dbReference>
<comment type="caution">
    <text evidence="8">Lacks conserved residue(s) required for the propagation of feature annotation.</text>
</comment>
<comment type="subunit">
    <text evidence="8">Oligomerizes as a right-handed, spiral filament on DNA at oriC.</text>
</comment>
<dbReference type="InterPro" id="IPR027417">
    <property type="entry name" value="P-loop_NTPase"/>
</dbReference>
<evidence type="ECO:0000256" key="2">
    <source>
        <dbReference type="ARBA" id="ARBA00022490"/>
    </source>
</evidence>
<feature type="region of interest" description="Domain IV, binds dsDNA" evidence="8">
    <location>
        <begin position="354"/>
        <end position="474"/>
    </location>
</feature>
<dbReference type="Pfam" id="PF08299">
    <property type="entry name" value="Bac_DnaA_C"/>
    <property type="match status" value="1"/>
</dbReference>
<evidence type="ECO:0000256" key="6">
    <source>
        <dbReference type="ARBA" id="ARBA00023121"/>
    </source>
</evidence>
<dbReference type="NCBIfam" id="TIGR00362">
    <property type="entry name" value="DnaA"/>
    <property type="match status" value="1"/>
</dbReference>
<feature type="binding site" evidence="8">
    <location>
        <position position="183"/>
    </location>
    <ligand>
        <name>ATP</name>
        <dbReference type="ChEBI" id="CHEBI:30616"/>
    </ligand>
</feature>
<dbReference type="HAMAP" id="MF_00377">
    <property type="entry name" value="DnaA_bact"/>
    <property type="match status" value="1"/>
</dbReference>
<comment type="function">
    <text evidence="8 10">Plays an essential role in the initiation and regulation of chromosomal replication. ATP-DnaA binds to the origin of replication (oriC) to initiate formation of the DNA replication initiation complex once per cell cycle. Binds the DnaA box (a 9 base pair repeat at the origin) and separates the double-stranded (ds)DNA. Forms a right-handed helical filament on oriC DNA; dsDNA binds to the exterior of the filament while single-stranded (ss)DNA is stabiized in the filament's interior. The ATP-DnaA-oriC complex binds and stabilizes one strand of the AT-rich DNA unwinding element (DUE), permitting loading of DNA polymerase. After initiation quickly degrades to an ADP-DnaA complex that is not apt for DNA replication. Binds acidic phospholipids.</text>
</comment>
<feature type="binding site" evidence="8">
    <location>
        <position position="180"/>
    </location>
    <ligand>
        <name>ATP</name>
        <dbReference type="ChEBI" id="CHEBI:30616"/>
    </ligand>
</feature>
<evidence type="ECO:0000256" key="8">
    <source>
        <dbReference type="HAMAP-Rule" id="MF_00377"/>
    </source>
</evidence>
<keyword evidence="5 8" id="KW-0067">ATP-binding</keyword>
<proteinExistence type="inferred from homology"/>
<dbReference type="GO" id="GO:0008289">
    <property type="term" value="F:lipid binding"/>
    <property type="evidence" value="ECO:0007669"/>
    <property type="project" value="UniProtKB-KW"/>
</dbReference>
<evidence type="ECO:0000259" key="12">
    <source>
        <dbReference type="SMART" id="SM00382"/>
    </source>
</evidence>
<dbReference type="CDD" id="cd00009">
    <property type="entry name" value="AAA"/>
    <property type="match status" value="1"/>
</dbReference>